<evidence type="ECO:0000256" key="2">
    <source>
        <dbReference type="ARBA" id="ARBA00022741"/>
    </source>
</evidence>
<dbReference type="PANTHER" id="PTHR10695:SF46">
    <property type="entry name" value="BIFUNCTIONAL COENZYME A SYNTHASE-RELATED"/>
    <property type="match status" value="1"/>
</dbReference>
<keyword evidence="5 7" id="KW-0808">Transferase</keyword>
<dbReference type="GO" id="GO:0004140">
    <property type="term" value="F:dephospho-CoA kinase activity"/>
    <property type="evidence" value="ECO:0007669"/>
    <property type="project" value="UniProtKB-EC"/>
</dbReference>
<dbReference type="Pfam" id="PF01121">
    <property type="entry name" value="CoaE"/>
    <property type="match status" value="1"/>
</dbReference>
<dbReference type="Gene3D" id="3.40.50.300">
    <property type="entry name" value="P-loop containing nucleotide triphosphate hydrolases"/>
    <property type="match status" value="1"/>
</dbReference>
<comment type="caution">
    <text evidence="7">The sequence shown here is derived from an EMBL/GenBank/DDBJ whole genome shotgun (WGS) entry which is preliminary data.</text>
</comment>
<reference evidence="7 8" key="1">
    <citation type="submission" date="2019-11" db="EMBL/GenBank/DDBJ databases">
        <title>Novel Deefgea species.</title>
        <authorList>
            <person name="Han J.-H."/>
        </authorList>
    </citation>
    <scope>NUCLEOTIDE SEQUENCE [LARGE SCALE GENOMIC DNA]</scope>
    <source>
        <strain evidence="7 8">LMG 24817</strain>
    </source>
</reference>
<dbReference type="Proteomes" id="UP001195660">
    <property type="component" value="Unassembled WGS sequence"/>
</dbReference>
<dbReference type="PROSITE" id="PS51219">
    <property type="entry name" value="DPCK"/>
    <property type="match status" value="1"/>
</dbReference>
<dbReference type="PANTHER" id="PTHR10695">
    <property type="entry name" value="DEPHOSPHO-COA KINASE-RELATED"/>
    <property type="match status" value="1"/>
</dbReference>
<organism evidence="7 8">
    <name type="scientific">Deefgea chitinilytica</name>
    <dbReference type="NCBI Taxonomy" id="570276"/>
    <lineage>
        <taxon>Bacteria</taxon>
        <taxon>Pseudomonadati</taxon>
        <taxon>Pseudomonadota</taxon>
        <taxon>Betaproteobacteria</taxon>
        <taxon>Neisseriales</taxon>
        <taxon>Chitinibacteraceae</taxon>
        <taxon>Deefgea</taxon>
    </lineage>
</organism>
<dbReference type="RefSeq" id="WP_203571193.1">
    <property type="nucleotide sequence ID" value="NZ_WOFE01000003.1"/>
</dbReference>
<name>A0ABS2CCM0_9NEIS</name>
<comment type="pathway">
    <text evidence="5">Cofactor biosynthesis; coenzyme A biosynthesis; CoA from (R)-pantothenate: step 5/5.</text>
</comment>
<dbReference type="NCBIfam" id="TIGR00152">
    <property type="entry name" value="dephospho-CoA kinase"/>
    <property type="match status" value="1"/>
</dbReference>
<comment type="subcellular location">
    <subcellularLocation>
        <location evidence="5">Cytoplasm</location>
    </subcellularLocation>
</comment>
<keyword evidence="3 5" id="KW-0067">ATP-binding</keyword>
<dbReference type="SUPFAM" id="SSF52540">
    <property type="entry name" value="P-loop containing nucleoside triphosphate hydrolases"/>
    <property type="match status" value="1"/>
</dbReference>
<accession>A0ABS2CCM0</accession>
<keyword evidence="2 5" id="KW-0547">Nucleotide-binding</keyword>
<comment type="function">
    <text evidence="5">Catalyzes the phosphorylation of the 3'-hydroxyl group of dephosphocoenzyme A to form coenzyme A.</text>
</comment>
<gene>
    <name evidence="5" type="primary">coaE</name>
    <name evidence="7" type="ORF">GM173_09850</name>
</gene>
<evidence type="ECO:0000256" key="4">
    <source>
        <dbReference type="ARBA" id="ARBA00022993"/>
    </source>
</evidence>
<evidence type="ECO:0000256" key="5">
    <source>
        <dbReference type="HAMAP-Rule" id="MF_00376"/>
    </source>
</evidence>
<comment type="similarity">
    <text evidence="1 5">Belongs to the CoaE family.</text>
</comment>
<comment type="catalytic activity">
    <reaction evidence="5">
        <text>3'-dephospho-CoA + ATP = ADP + CoA + H(+)</text>
        <dbReference type="Rhea" id="RHEA:18245"/>
        <dbReference type="ChEBI" id="CHEBI:15378"/>
        <dbReference type="ChEBI" id="CHEBI:30616"/>
        <dbReference type="ChEBI" id="CHEBI:57287"/>
        <dbReference type="ChEBI" id="CHEBI:57328"/>
        <dbReference type="ChEBI" id="CHEBI:456216"/>
        <dbReference type="EC" id="2.7.1.24"/>
    </reaction>
</comment>
<evidence type="ECO:0000313" key="7">
    <source>
        <dbReference type="EMBL" id="MBM5571880.1"/>
    </source>
</evidence>
<dbReference type="CDD" id="cd02022">
    <property type="entry name" value="DPCK"/>
    <property type="match status" value="1"/>
</dbReference>
<dbReference type="InterPro" id="IPR001977">
    <property type="entry name" value="Depp_CoAkinase"/>
</dbReference>
<proteinExistence type="inferred from homology"/>
<evidence type="ECO:0000256" key="1">
    <source>
        <dbReference type="ARBA" id="ARBA00009018"/>
    </source>
</evidence>
<evidence type="ECO:0000313" key="8">
    <source>
        <dbReference type="Proteomes" id="UP001195660"/>
    </source>
</evidence>
<evidence type="ECO:0000256" key="3">
    <source>
        <dbReference type="ARBA" id="ARBA00022840"/>
    </source>
</evidence>
<feature type="binding site" evidence="5">
    <location>
        <begin position="11"/>
        <end position="16"/>
    </location>
    <ligand>
        <name>ATP</name>
        <dbReference type="ChEBI" id="CHEBI:30616"/>
    </ligand>
</feature>
<keyword evidence="5 7" id="KW-0418">Kinase</keyword>
<evidence type="ECO:0000256" key="6">
    <source>
        <dbReference type="NCBIfam" id="TIGR00152"/>
    </source>
</evidence>
<dbReference type="InterPro" id="IPR027417">
    <property type="entry name" value="P-loop_NTPase"/>
</dbReference>
<protein>
    <recommendedName>
        <fullName evidence="5 6">Dephospho-CoA kinase</fullName>
        <ecNumber evidence="5 6">2.7.1.24</ecNumber>
    </recommendedName>
    <alternativeName>
        <fullName evidence="5">Dephosphocoenzyme A kinase</fullName>
    </alternativeName>
</protein>
<keyword evidence="8" id="KW-1185">Reference proteome</keyword>
<keyword evidence="4 5" id="KW-0173">Coenzyme A biosynthesis</keyword>
<dbReference type="EMBL" id="WOFE01000003">
    <property type="protein sequence ID" value="MBM5571880.1"/>
    <property type="molecule type" value="Genomic_DNA"/>
</dbReference>
<keyword evidence="5" id="KW-0963">Cytoplasm</keyword>
<dbReference type="EC" id="2.7.1.24" evidence="5 6"/>
<sequence length="199" mass="22427">MLVAGLTGGIGSGKSTFCAAFSRLGVPVIDADVIYHHLTQPYSIANLLVEQQFGSQSLLNDGKLNKDWLRQIIFDDDCKKKQVEAIFHPLILDEIKSQISQLESNYIYCILAVPLLFEFSDFLNLSDYTIVIDCSEATQVARVMQRSGLSHEQVKKIIQAQMSRNERNRLADLVICNEEGFDSIDDKVSQLHKFLLEKS</sequence>
<dbReference type="HAMAP" id="MF_00376">
    <property type="entry name" value="Dephospho_CoA_kinase"/>
    <property type="match status" value="1"/>
</dbReference>